<evidence type="ECO:0000313" key="5">
    <source>
        <dbReference type="EMBL" id="QBI19435.1"/>
    </source>
</evidence>
<dbReference type="SUPFAM" id="SSF48452">
    <property type="entry name" value="TPR-like"/>
    <property type="match status" value="3"/>
</dbReference>
<keyword evidence="2" id="KW-0804">Transcription</keyword>
<dbReference type="PANTHER" id="PTHR35807:SF1">
    <property type="entry name" value="TRANSCRIPTIONAL REGULATOR REDD"/>
    <property type="match status" value="1"/>
</dbReference>
<keyword evidence="1" id="KW-0805">Transcription regulation</keyword>
<name>A0A411YE03_9ACTN</name>
<dbReference type="InterPro" id="IPR051677">
    <property type="entry name" value="AfsR-DnrI-RedD_regulator"/>
</dbReference>
<protein>
    <submittedName>
        <fullName evidence="5">HTH domain-containing protein</fullName>
    </submittedName>
</protein>
<dbReference type="Proteomes" id="UP000291469">
    <property type="component" value="Chromosome"/>
</dbReference>
<proteinExistence type="predicted"/>
<dbReference type="KEGG" id="erz:ER308_07625"/>
<gene>
    <name evidence="5" type="ORF">ER308_07625</name>
</gene>
<dbReference type="GO" id="GO:0006355">
    <property type="term" value="P:regulation of DNA-templated transcription"/>
    <property type="evidence" value="ECO:0007669"/>
    <property type="project" value="TreeGrafter"/>
</dbReference>
<reference evidence="5 6" key="1">
    <citation type="submission" date="2019-01" db="EMBL/GenBank/DDBJ databases">
        <title>Egibacter rhizosphaerae EGI 80759T.</title>
        <authorList>
            <person name="Chen D.-D."/>
            <person name="Tian Y."/>
            <person name="Jiao J.-Y."/>
            <person name="Zhang X.-T."/>
            <person name="Zhang Y.-G."/>
            <person name="Zhang Y."/>
            <person name="Xiao M."/>
            <person name="Shu W.-S."/>
            <person name="Li W.-J."/>
        </authorList>
    </citation>
    <scope>NUCLEOTIDE SEQUENCE [LARGE SCALE GENOMIC DNA]</scope>
    <source>
        <strain evidence="5 6">EGI 80759</strain>
    </source>
</reference>
<feature type="region of interest" description="Disordered" evidence="3">
    <location>
        <begin position="713"/>
        <end position="753"/>
    </location>
</feature>
<evidence type="ECO:0000313" key="6">
    <source>
        <dbReference type="Proteomes" id="UP000291469"/>
    </source>
</evidence>
<dbReference type="PANTHER" id="PTHR35807">
    <property type="entry name" value="TRANSCRIPTIONAL REGULATOR REDD-RELATED"/>
    <property type="match status" value="1"/>
</dbReference>
<dbReference type="Gene3D" id="1.10.10.10">
    <property type="entry name" value="Winged helix-like DNA-binding domain superfamily/Winged helix DNA-binding domain"/>
    <property type="match status" value="2"/>
</dbReference>
<organism evidence="5 6">
    <name type="scientific">Egibacter rhizosphaerae</name>
    <dbReference type="NCBI Taxonomy" id="1670831"/>
    <lineage>
        <taxon>Bacteria</taxon>
        <taxon>Bacillati</taxon>
        <taxon>Actinomycetota</taxon>
        <taxon>Nitriliruptoria</taxon>
        <taxon>Egibacterales</taxon>
        <taxon>Egibacteraceae</taxon>
        <taxon>Egibacter</taxon>
    </lineage>
</organism>
<dbReference type="InterPro" id="IPR011990">
    <property type="entry name" value="TPR-like_helical_dom_sf"/>
</dbReference>
<dbReference type="OrthoDB" id="4332808at2"/>
<dbReference type="RefSeq" id="WP_131154432.1">
    <property type="nucleotide sequence ID" value="NZ_CP036402.1"/>
</dbReference>
<accession>A0A411YE03</accession>
<sequence length="819" mass="88695">MPWRFTLLGPLRLHVHGAPVRPPAPRLQPLLAYLALTPEPVTREELAVTLAPGGGVPAGRRRVSQLLFALRRALPDLPLSVDGEFVALPPEQRWVDGERLRTIDPASEPDTATAVLLGIEGELLQGVDCDISPGGEWLERARRAFEEADRTACRETVRQLLARGRDDEAVMLLRAAVARHPFREADAIQLAELLAMRGDRADALGVLDGLEASLQGYGLAPDARAAQLREELVAGRVAAHVREVPGPERAADGVKAAAGAGDFALGARLLREVEHRRDVPPAERRLAAAQLAIAREEESRAESLLFGCDGSDPRVLVASAAVARTRHDHRRATELATEAVLATSGHDARPDDRIDALVELTAARGLGAEGRRALESADGAVATARASGRGLARALLARAIELHRQVRLTDARPLLTDVLRLSEQQGLALDRAMALHYLGTLCNLTGELPRALALQEEEVQLRRDLALDRSEAIALTDLASTRLKLGDLERGLRDTQLAVELADGRDDPHTRARTRLFRAFALHCASEDHNVEALARVQEALAIHREHVDRTTWVEGALHLLRAQLRGRLGQPEAALADTEEAAAVFEGRGEPEVLPRVSTVRALLLLELGRTPEAVHASREAVLAVLEQAAEGDHLPVFWFAHALTTAASGDQARAREHLATAWTHLRELLQLAEDAEQRRMMLDRDPTTRALVATARQWGVGDREALVTITDRPSGTSRRAAVNAPAPIPARPAHEGERGAAGEPGLETSSANGHDVAVRRAELGGLLQQAERSGLRPNVTELARRLGVSSRTIKRDLATLRRRGGEHITEQARTAAT</sequence>
<feature type="domain" description="Bacterial transcriptional activator" evidence="4">
    <location>
        <begin position="95"/>
        <end position="233"/>
    </location>
</feature>
<dbReference type="Pfam" id="PF03704">
    <property type="entry name" value="BTAD"/>
    <property type="match status" value="1"/>
</dbReference>
<dbReference type="GO" id="GO:0003677">
    <property type="term" value="F:DNA binding"/>
    <property type="evidence" value="ECO:0007669"/>
    <property type="project" value="TreeGrafter"/>
</dbReference>
<evidence type="ECO:0000256" key="2">
    <source>
        <dbReference type="ARBA" id="ARBA00023163"/>
    </source>
</evidence>
<dbReference type="InterPro" id="IPR036388">
    <property type="entry name" value="WH-like_DNA-bd_sf"/>
</dbReference>
<dbReference type="Gene3D" id="1.25.40.10">
    <property type="entry name" value="Tetratricopeptide repeat domain"/>
    <property type="match status" value="3"/>
</dbReference>
<evidence type="ECO:0000256" key="1">
    <source>
        <dbReference type="ARBA" id="ARBA00023015"/>
    </source>
</evidence>
<keyword evidence="6" id="KW-1185">Reference proteome</keyword>
<dbReference type="SMART" id="SM01043">
    <property type="entry name" value="BTAD"/>
    <property type="match status" value="1"/>
</dbReference>
<dbReference type="AlphaFoldDB" id="A0A411YE03"/>
<dbReference type="InterPro" id="IPR005158">
    <property type="entry name" value="BTAD"/>
</dbReference>
<evidence type="ECO:0000256" key="3">
    <source>
        <dbReference type="SAM" id="MobiDB-lite"/>
    </source>
</evidence>
<dbReference type="EMBL" id="CP036402">
    <property type="protein sequence ID" value="QBI19435.1"/>
    <property type="molecule type" value="Genomic_DNA"/>
</dbReference>
<evidence type="ECO:0000259" key="4">
    <source>
        <dbReference type="SMART" id="SM01043"/>
    </source>
</evidence>
<dbReference type="InterPro" id="IPR036390">
    <property type="entry name" value="WH_DNA-bd_sf"/>
</dbReference>
<dbReference type="SUPFAM" id="SSF46785">
    <property type="entry name" value="Winged helix' DNA-binding domain"/>
    <property type="match status" value="1"/>
</dbReference>